<organism evidence="2 3">
    <name type="scientific">Hypsibius exemplaris</name>
    <name type="common">Freshwater tardigrade</name>
    <dbReference type="NCBI Taxonomy" id="2072580"/>
    <lineage>
        <taxon>Eukaryota</taxon>
        <taxon>Metazoa</taxon>
        <taxon>Ecdysozoa</taxon>
        <taxon>Tardigrada</taxon>
        <taxon>Eutardigrada</taxon>
        <taxon>Parachela</taxon>
        <taxon>Hypsibioidea</taxon>
        <taxon>Hypsibiidae</taxon>
        <taxon>Hypsibius</taxon>
    </lineage>
</organism>
<feature type="compositionally biased region" description="Polar residues" evidence="1">
    <location>
        <begin position="237"/>
        <end position="248"/>
    </location>
</feature>
<evidence type="ECO:0000256" key="1">
    <source>
        <dbReference type="SAM" id="MobiDB-lite"/>
    </source>
</evidence>
<reference evidence="3" key="1">
    <citation type="submission" date="2017-01" db="EMBL/GenBank/DDBJ databases">
        <title>Comparative genomics of anhydrobiosis in the tardigrade Hypsibius dujardini.</title>
        <authorList>
            <person name="Yoshida Y."/>
            <person name="Koutsovoulos G."/>
            <person name="Laetsch D."/>
            <person name="Stevens L."/>
            <person name="Kumar S."/>
            <person name="Horikawa D."/>
            <person name="Ishino K."/>
            <person name="Komine S."/>
            <person name="Tomita M."/>
            <person name="Blaxter M."/>
            <person name="Arakawa K."/>
        </authorList>
    </citation>
    <scope>NUCLEOTIDE SEQUENCE [LARGE SCALE GENOMIC DNA]</scope>
    <source>
        <strain evidence="3">Z151</strain>
    </source>
</reference>
<gene>
    <name evidence="2" type="ORF">BV898_19093</name>
</gene>
<proteinExistence type="predicted"/>
<dbReference type="EMBL" id="MTYJ01000443">
    <property type="protein sequence ID" value="OWA54692.1"/>
    <property type="molecule type" value="Genomic_DNA"/>
</dbReference>
<sequence length="258" mass="28130">MSAQNLAFSSARHSNDSVRCRPPQHGFATFANAVLLERAVRFNRKLRESSSSRSFIPHLSWNCQAHLGVPLSTCAALLTRSRLDPPRPLTSDPRSALLVYVTFESELRISTDGGTIVWRSVFGDCVSSGTSSTVDGVARGPSARSTGHAYGGMPRRLLKKCPSTRFQFEERYLPRTASRSASRRRFAHSRALVLSFVVGSISHEPFHIVNGSSREEFAQCNMAGTGRDSAGAVHGTSAPSSGQQQTIPIITENPRSRN</sequence>
<name>A0A9X6NIX0_HYPEX</name>
<keyword evidence="3" id="KW-1185">Reference proteome</keyword>
<evidence type="ECO:0000313" key="2">
    <source>
        <dbReference type="EMBL" id="OWA54692.1"/>
    </source>
</evidence>
<evidence type="ECO:0000313" key="3">
    <source>
        <dbReference type="Proteomes" id="UP000192578"/>
    </source>
</evidence>
<accession>A0A9X6NIX0</accession>
<comment type="caution">
    <text evidence="2">The sequence shown here is derived from an EMBL/GenBank/DDBJ whole genome shotgun (WGS) entry which is preliminary data.</text>
</comment>
<dbReference type="AlphaFoldDB" id="A0A9X6NIX0"/>
<protein>
    <submittedName>
        <fullName evidence="2">Uncharacterized protein</fullName>
    </submittedName>
</protein>
<feature type="region of interest" description="Disordered" evidence="1">
    <location>
        <begin position="225"/>
        <end position="258"/>
    </location>
</feature>
<dbReference type="Proteomes" id="UP000192578">
    <property type="component" value="Unassembled WGS sequence"/>
</dbReference>